<evidence type="ECO:0000313" key="2">
    <source>
        <dbReference type="Proteomes" id="UP000196027"/>
    </source>
</evidence>
<dbReference type="OrthoDB" id="8717392at2"/>
<name>A0A1Y0IDQ5_9GAMM</name>
<sequence length="190" mass="21275">MVSEDFKRELKNMFMRGYQEALAQGIEQSRWTIKEEGDPNACLTQEFFVLTISAQRFRVFVLLHFTPDTESEQFVAEFINAGNNAIDQDKFYDCIGEIGNAFCGAMKRDLGKVVPSLGMSTPNKLNSECIKYLTAFETQMEAHASALLDGTAILHASVYLCADGELDYQIPHSTFAAQEDDVDSGELELF</sequence>
<evidence type="ECO:0000313" key="1">
    <source>
        <dbReference type="EMBL" id="ARU57625.1"/>
    </source>
</evidence>
<dbReference type="EMBL" id="CP021425">
    <property type="protein sequence ID" value="ARU57625.1"/>
    <property type="molecule type" value="Genomic_DNA"/>
</dbReference>
<dbReference type="AlphaFoldDB" id="A0A1Y0IDQ5"/>
<gene>
    <name evidence="1" type="ORF">OLMES_3598</name>
</gene>
<reference evidence="1 2" key="1">
    <citation type="submission" date="2017-05" db="EMBL/GenBank/DDBJ databases">
        <title>Genomic insights into alkan degradation activity of Oleiphilus messinensis.</title>
        <authorList>
            <person name="Kozyavkin S.A."/>
            <person name="Slesarev A.I."/>
            <person name="Golyshin P.N."/>
            <person name="Korzhenkov A."/>
            <person name="Golyshina O.N."/>
            <person name="Toshchakov S.V."/>
        </authorList>
    </citation>
    <scope>NUCLEOTIDE SEQUENCE [LARGE SCALE GENOMIC DNA]</scope>
    <source>
        <strain evidence="1 2">ME102</strain>
    </source>
</reference>
<proteinExistence type="predicted"/>
<protein>
    <recommendedName>
        <fullName evidence="3">Chemotaxis phosphatase CheX-like domain-containing protein</fullName>
    </recommendedName>
</protein>
<evidence type="ECO:0008006" key="3">
    <source>
        <dbReference type="Google" id="ProtNLM"/>
    </source>
</evidence>
<dbReference type="KEGG" id="ome:OLMES_3598"/>
<dbReference type="Proteomes" id="UP000196027">
    <property type="component" value="Chromosome"/>
</dbReference>
<dbReference type="RefSeq" id="WP_087462495.1">
    <property type="nucleotide sequence ID" value="NZ_CP021425.1"/>
</dbReference>
<accession>A0A1Y0IDQ5</accession>
<keyword evidence="2" id="KW-1185">Reference proteome</keyword>
<organism evidence="1 2">
    <name type="scientific">Oleiphilus messinensis</name>
    <dbReference type="NCBI Taxonomy" id="141451"/>
    <lineage>
        <taxon>Bacteria</taxon>
        <taxon>Pseudomonadati</taxon>
        <taxon>Pseudomonadota</taxon>
        <taxon>Gammaproteobacteria</taxon>
        <taxon>Oceanospirillales</taxon>
        <taxon>Oleiphilaceae</taxon>
        <taxon>Oleiphilus</taxon>
    </lineage>
</organism>